<dbReference type="Gene3D" id="3.60.10.10">
    <property type="entry name" value="Endonuclease/exonuclease/phosphatase"/>
    <property type="match status" value="1"/>
</dbReference>
<comment type="caution">
    <text evidence="3">The sequence shown here is derived from an EMBL/GenBank/DDBJ whole genome shotgun (WGS) entry which is preliminary data.</text>
</comment>
<dbReference type="SUPFAM" id="SSF56219">
    <property type="entry name" value="DNase I-like"/>
    <property type="match status" value="1"/>
</dbReference>
<keyword evidence="1" id="KW-1133">Transmembrane helix</keyword>
<keyword evidence="3" id="KW-0540">Nuclease</keyword>
<proteinExistence type="predicted"/>
<evidence type="ECO:0000313" key="4">
    <source>
        <dbReference type="Proteomes" id="UP000584824"/>
    </source>
</evidence>
<dbReference type="Pfam" id="PF03372">
    <property type="entry name" value="Exo_endo_phos"/>
    <property type="match status" value="1"/>
</dbReference>
<dbReference type="GO" id="GO:0004527">
    <property type="term" value="F:exonuclease activity"/>
    <property type="evidence" value="ECO:0007669"/>
    <property type="project" value="UniProtKB-KW"/>
</dbReference>
<keyword evidence="3" id="KW-0255">Endonuclease</keyword>
<keyword evidence="3" id="KW-0269">Exonuclease</keyword>
<dbReference type="GO" id="GO:0004519">
    <property type="term" value="F:endonuclease activity"/>
    <property type="evidence" value="ECO:0007669"/>
    <property type="project" value="UniProtKB-KW"/>
</dbReference>
<evidence type="ECO:0000256" key="1">
    <source>
        <dbReference type="SAM" id="Phobius"/>
    </source>
</evidence>
<dbReference type="AlphaFoldDB" id="A0A7W6K667"/>
<keyword evidence="1" id="KW-0812">Transmembrane</keyword>
<evidence type="ECO:0000259" key="2">
    <source>
        <dbReference type="Pfam" id="PF03372"/>
    </source>
</evidence>
<feature type="domain" description="Endonuclease/exonuclease/phosphatase" evidence="2">
    <location>
        <begin position="100"/>
        <end position="301"/>
    </location>
</feature>
<protein>
    <submittedName>
        <fullName evidence="3">Endonuclease/exonuclease/phosphatase (EEP) superfamily protein YafD</fullName>
    </submittedName>
</protein>
<keyword evidence="1" id="KW-0472">Membrane</keyword>
<dbReference type="RefSeq" id="WP_183793810.1">
    <property type="nucleotide sequence ID" value="NZ_JACIDU010000014.1"/>
</dbReference>
<sequence>MRHSFSCISCTLAAVLIGVLATRYVHVLSYFSPFYSAQTHMALLAAALAGSSLLFRRNLPAVVLLLVALAMAVHIPARLYALSDLATASQGTGKTSLRIMSFNILGDNFTGGPAIRDEITRSGADVVVILEAEPLQSQLKSLEATYPYRLGCGEGTATCDLMVISRHPFVEKSIGTLSELRAERYMQVAVEIDGKKVNVVASHLSKPYFDHFHTAELWRLWRKLGRIEGPLVLAGDFNASSMAPDMMWFLNNTGLRRAPLEPSTWPIRLGPMGIAIDHIYARAPMRLTSLNRIGDSHGSNHYGLMADLILD</sequence>
<dbReference type="Proteomes" id="UP000584824">
    <property type="component" value="Unassembled WGS sequence"/>
</dbReference>
<evidence type="ECO:0000313" key="3">
    <source>
        <dbReference type="EMBL" id="MBB4104732.1"/>
    </source>
</evidence>
<name>A0A7W6K667_9HYPH</name>
<accession>A0A7W6K667</accession>
<feature type="transmembrane region" description="Helical" evidence="1">
    <location>
        <begin position="37"/>
        <end position="55"/>
    </location>
</feature>
<keyword evidence="3" id="KW-0378">Hydrolase</keyword>
<dbReference type="EMBL" id="JACIDU010000014">
    <property type="protein sequence ID" value="MBB4104732.1"/>
    <property type="molecule type" value="Genomic_DNA"/>
</dbReference>
<reference evidence="3 4" key="1">
    <citation type="submission" date="2020-08" db="EMBL/GenBank/DDBJ databases">
        <title>Genomic Encyclopedia of Type Strains, Phase IV (KMG-IV): sequencing the most valuable type-strain genomes for metagenomic binning, comparative biology and taxonomic classification.</title>
        <authorList>
            <person name="Goeker M."/>
        </authorList>
    </citation>
    <scope>NUCLEOTIDE SEQUENCE [LARGE SCALE GENOMIC DNA]</scope>
    <source>
        <strain evidence="3 4">DSM 26385</strain>
    </source>
</reference>
<organism evidence="3 4">
    <name type="scientific">Allorhizobium borbori</name>
    <dbReference type="NCBI Taxonomy" id="485907"/>
    <lineage>
        <taxon>Bacteria</taxon>
        <taxon>Pseudomonadati</taxon>
        <taxon>Pseudomonadota</taxon>
        <taxon>Alphaproteobacteria</taxon>
        <taxon>Hyphomicrobiales</taxon>
        <taxon>Rhizobiaceae</taxon>
        <taxon>Rhizobium/Agrobacterium group</taxon>
        <taxon>Allorhizobium</taxon>
    </lineage>
</organism>
<gene>
    <name evidence="3" type="ORF">GGQ66_003311</name>
</gene>
<keyword evidence="4" id="KW-1185">Reference proteome</keyword>
<dbReference type="InterPro" id="IPR036691">
    <property type="entry name" value="Endo/exonu/phosph_ase_sf"/>
</dbReference>
<dbReference type="InterPro" id="IPR005135">
    <property type="entry name" value="Endo/exonuclease/phosphatase"/>
</dbReference>
<feature type="transmembrane region" description="Helical" evidence="1">
    <location>
        <begin position="62"/>
        <end position="81"/>
    </location>
</feature>